<dbReference type="Proteomes" id="UP000655830">
    <property type="component" value="Unassembled WGS sequence"/>
</dbReference>
<dbReference type="Pfam" id="PF01476">
    <property type="entry name" value="LysM"/>
    <property type="match status" value="1"/>
</dbReference>
<dbReference type="InterPro" id="IPR048494">
    <property type="entry name" value="Dit-like_N"/>
</dbReference>
<dbReference type="CDD" id="cd00118">
    <property type="entry name" value="LysM"/>
    <property type="match status" value="1"/>
</dbReference>
<accession>A0A926I9P6</accession>
<dbReference type="SMART" id="SM00257">
    <property type="entry name" value="LysM"/>
    <property type="match status" value="1"/>
</dbReference>
<organism evidence="2 3">
    <name type="scientific">Zhenhengia yiwuensis</name>
    <dbReference type="NCBI Taxonomy" id="2763666"/>
    <lineage>
        <taxon>Bacteria</taxon>
        <taxon>Bacillati</taxon>
        <taxon>Bacillota</taxon>
        <taxon>Clostridia</taxon>
        <taxon>Lachnospirales</taxon>
        <taxon>Lachnospiraceae</taxon>
        <taxon>Zhenhengia</taxon>
    </lineage>
</organism>
<sequence>MDYYLSFNNNEERLRLPVIPSSFEVSIPHQNTTINITNLGEINLIGKTGLATMTIESFFPKQQYSFCLYKDFPHPYDCIKLLLKWKESGKPIRVIVTETPINYAMAIESITYSEVDGTGDVYFILELKEYKFIKASNVTTTTTANGITLKVPETKREIKTTPNEYVVKKGDTLWGIAKKVTGEGSNYKAIAKKNNIKNPDSLKVGQRLVI</sequence>
<protein>
    <submittedName>
        <fullName evidence="2">LysM peptidoglycan-binding domain-containing protein</fullName>
    </submittedName>
</protein>
<dbReference type="PROSITE" id="PS51782">
    <property type="entry name" value="LYSM"/>
    <property type="match status" value="1"/>
</dbReference>
<evidence type="ECO:0000313" key="3">
    <source>
        <dbReference type="Proteomes" id="UP000655830"/>
    </source>
</evidence>
<comment type="caution">
    <text evidence="2">The sequence shown here is derived from an EMBL/GenBank/DDBJ whole genome shotgun (WGS) entry which is preliminary data.</text>
</comment>
<dbReference type="AlphaFoldDB" id="A0A926I9P6"/>
<dbReference type="RefSeq" id="WP_249332906.1">
    <property type="nucleotide sequence ID" value="NZ_JACRSY010000015.1"/>
</dbReference>
<feature type="domain" description="LysM" evidence="1">
    <location>
        <begin position="163"/>
        <end position="210"/>
    </location>
</feature>
<dbReference type="InterPro" id="IPR036779">
    <property type="entry name" value="LysM_dom_sf"/>
</dbReference>
<evidence type="ECO:0000259" key="1">
    <source>
        <dbReference type="PROSITE" id="PS51782"/>
    </source>
</evidence>
<reference evidence="2" key="1">
    <citation type="submission" date="2020-08" db="EMBL/GenBank/DDBJ databases">
        <title>Genome public.</title>
        <authorList>
            <person name="Liu C."/>
            <person name="Sun Q."/>
        </authorList>
    </citation>
    <scope>NUCLEOTIDE SEQUENCE</scope>
    <source>
        <strain evidence="2">NSJ-12</strain>
    </source>
</reference>
<name>A0A926I9P6_9FIRM</name>
<keyword evidence="3" id="KW-1185">Reference proteome</keyword>
<dbReference type="SUPFAM" id="SSF54106">
    <property type="entry name" value="LysM domain"/>
    <property type="match status" value="1"/>
</dbReference>
<dbReference type="Gene3D" id="3.10.350.10">
    <property type="entry name" value="LysM domain"/>
    <property type="match status" value="1"/>
</dbReference>
<dbReference type="InterPro" id="IPR018392">
    <property type="entry name" value="LysM"/>
</dbReference>
<dbReference type="EMBL" id="JACRSY010000015">
    <property type="protein sequence ID" value="MBC8580010.1"/>
    <property type="molecule type" value="Genomic_DNA"/>
</dbReference>
<gene>
    <name evidence="2" type="ORF">H8718_10795</name>
</gene>
<evidence type="ECO:0000313" key="2">
    <source>
        <dbReference type="EMBL" id="MBC8580010.1"/>
    </source>
</evidence>
<dbReference type="Pfam" id="PF21821">
    <property type="entry name" value="Dit_like"/>
    <property type="match status" value="1"/>
</dbReference>
<proteinExistence type="predicted"/>